<evidence type="ECO:0000256" key="6">
    <source>
        <dbReference type="SAM" id="Phobius"/>
    </source>
</evidence>
<proteinExistence type="inferred from homology"/>
<feature type="transmembrane region" description="Helical" evidence="6">
    <location>
        <begin position="384"/>
        <end position="409"/>
    </location>
</feature>
<dbReference type="EMBL" id="OVEO01000012">
    <property type="protein sequence ID" value="SPQ99658.1"/>
    <property type="molecule type" value="Genomic_DNA"/>
</dbReference>
<dbReference type="GO" id="GO:0006820">
    <property type="term" value="P:monoatomic anion transport"/>
    <property type="evidence" value="ECO:0007669"/>
    <property type="project" value="TreeGrafter"/>
</dbReference>
<gene>
    <name evidence="8" type="ORF">PLBR_LOCUS6873</name>
</gene>
<keyword evidence="3 6" id="KW-0812">Transmembrane</keyword>
<feature type="transmembrane region" description="Helical" evidence="6">
    <location>
        <begin position="138"/>
        <end position="158"/>
    </location>
</feature>
<evidence type="ECO:0000313" key="9">
    <source>
        <dbReference type="Proteomes" id="UP000290189"/>
    </source>
</evidence>
<evidence type="ECO:0000256" key="4">
    <source>
        <dbReference type="ARBA" id="ARBA00022989"/>
    </source>
</evidence>
<dbReference type="Gene3D" id="2.30.30.60">
    <property type="match status" value="1"/>
</dbReference>
<geneLocation type="mitochondrion" evidence="8"/>
<dbReference type="Proteomes" id="UP000290189">
    <property type="component" value="Unassembled WGS sequence"/>
</dbReference>
<reference evidence="8 9" key="1">
    <citation type="submission" date="2018-03" db="EMBL/GenBank/DDBJ databases">
        <authorList>
            <person name="Fogelqvist J."/>
        </authorList>
    </citation>
    <scope>NUCLEOTIDE SEQUENCE [LARGE SCALE GENOMIC DNA]</scope>
</reference>
<protein>
    <recommendedName>
        <fullName evidence="7">Mechanosensitive ion channel MscS domain-containing protein</fullName>
    </recommendedName>
</protein>
<dbReference type="InterPro" id="IPR023408">
    <property type="entry name" value="MscS_beta-dom_sf"/>
</dbReference>
<comment type="subcellular location">
    <subcellularLocation>
        <location evidence="1">Membrane</location>
        <topology evidence="1">Multi-pass membrane protein</topology>
    </subcellularLocation>
</comment>
<comment type="similarity">
    <text evidence="2">Belongs to the MscS (TC 1.A.23) family.</text>
</comment>
<feature type="domain" description="Mechanosensitive ion channel MscS" evidence="7">
    <location>
        <begin position="443"/>
        <end position="503"/>
    </location>
</feature>
<dbReference type="SUPFAM" id="SSF50182">
    <property type="entry name" value="Sm-like ribonucleoproteins"/>
    <property type="match status" value="1"/>
</dbReference>
<evidence type="ECO:0000313" key="8">
    <source>
        <dbReference type="EMBL" id="SPQ99658.1"/>
    </source>
</evidence>
<evidence type="ECO:0000256" key="2">
    <source>
        <dbReference type="ARBA" id="ARBA00008017"/>
    </source>
</evidence>
<dbReference type="InterPro" id="IPR016688">
    <property type="entry name" value="MscS-like_plants/fungi"/>
</dbReference>
<dbReference type="InterPro" id="IPR006685">
    <property type="entry name" value="MscS_channel_2nd"/>
</dbReference>
<feature type="transmembrane region" description="Helical" evidence="6">
    <location>
        <begin position="88"/>
        <end position="109"/>
    </location>
</feature>
<evidence type="ECO:0000256" key="1">
    <source>
        <dbReference type="ARBA" id="ARBA00004141"/>
    </source>
</evidence>
<dbReference type="Pfam" id="PF00924">
    <property type="entry name" value="MS_channel_2nd"/>
    <property type="match status" value="1"/>
</dbReference>
<organism evidence="8 9">
    <name type="scientific">Plasmodiophora brassicae</name>
    <name type="common">Clubroot disease agent</name>
    <dbReference type="NCBI Taxonomy" id="37360"/>
    <lineage>
        <taxon>Eukaryota</taxon>
        <taxon>Sar</taxon>
        <taxon>Rhizaria</taxon>
        <taxon>Endomyxa</taxon>
        <taxon>Phytomyxea</taxon>
        <taxon>Plasmodiophorida</taxon>
        <taxon>Plasmodiophoridae</taxon>
        <taxon>Plasmodiophora</taxon>
    </lineage>
</organism>
<keyword evidence="8" id="KW-0496">Mitochondrion</keyword>
<sequence>MSSSGSRYERLPVIHERSSLFRAVDRIEVSESDLDEGAVREPHSRRNSSVVTTAADAEGNVHAFVLDEADQGDYDDERVSLWERFRSWLESNTFVILCLIVALVANAFADKLGYTRATLATPAVFACASIVFDVIEPILFGSISVVSGCLPFKVLVVVASLQTHLHRIALSVVLTVWLEMIERHSDHLLNCMRALTFALVLNLLKDIIMHIVRRSITIRAVLDDIQESDLERDAMVMLCCPDNAARLDERRRWRSDQKRRSLNSKLEAISEGTLDLPLRPLTITDVQQWRYSSETVVRIGTVQQMRVIAAVLRDHLFENGRKQQVDYTVWRSLFGSVAAAEKTWQTMFGLSPLASQTISQSDFVWGVYQAFERRKRLTAKMLNISNLFTLMSSAVNVVYGAIALIAFLFAFDFELSSMLVTAGTTFAAIGFALSGTITRTFESIVFIFVTQAFEVGDRVTIDGEDFFVHRIHLLTTELRRPDNRVMQISNGALSGKAIYNHRRTGPAKVSLKFMIAYDTTSHQMHQLKTTLRQYVKLNSDIWKPDVTFSVGDHTDDTALVLTASFEHRLTWQDRSVINENRFDLAECLRATMKQLDISTSGSDSIVYQKATPFEA</sequence>
<evidence type="ECO:0000259" key="7">
    <source>
        <dbReference type="Pfam" id="PF00924"/>
    </source>
</evidence>
<keyword evidence="4 6" id="KW-1133">Transmembrane helix</keyword>
<keyword evidence="5 6" id="KW-0472">Membrane</keyword>
<feature type="transmembrane region" description="Helical" evidence="6">
    <location>
        <begin position="415"/>
        <end position="433"/>
    </location>
</feature>
<evidence type="ECO:0000256" key="5">
    <source>
        <dbReference type="ARBA" id="ARBA00023136"/>
    </source>
</evidence>
<evidence type="ECO:0000256" key="3">
    <source>
        <dbReference type="ARBA" id="ARBA00022692"/>
    </source>
</evidence>
<dbReference type="GO" id="GO:0005886">
    <property type="term" value="C:plasma membrane"/>
    <property type="evidence" value="ECO:0007669"/>
    <property type="project" value="TreeGrafter"/>
</dbReference>
<dbReference type="PANTHER" id="PTHR31618:SF1">
    <property type="entry name" value="EF-HAND DOMAIN-CONTAINING PROTEIN"/>
    <property type="match status" value="1"/>
</dbReference>
<dbReference type="GO" id="GO:0008381">
    <property type="term" value="F:mechanosensitive monoatomic ion channel activity"/>
    <property type="evidence" value="ECO:0007669"/>
    <property type="project" value="TreeGrafter"/>
</dbReference>
<dbReference type="AlphaFoldDB" id="A0A3P3YHI8"/>
<dbReference type="PANTHER" id="PTHR31618">
    <property type="entry name" value="MECHANOSENSITIVE ION CHANNEL PROTEIN 5"/>
    <property type="match status" value="1"/>
</dbReference>
<name>A0A3P3YHI8_PLABS</name>
<dbReference type="InterPro" id="IPR010920">
    <property type="entry name" value="LSM_dom_sf"/>
</dbReference>
<accession>A0A3P3YHI8</accession>